<dbReference type="SFLD" id="SFLDG01135">
    <property type="entry name" value="C1.5.6:_HAD__Beta-PGM__Phospha"/>
    <property type="match status" value="1"/>
</dbReference>
<evidence type="ECO:0000256" key="2">
    <source>
        <dbReference type="ARBA" id="ARBA00022801"/>
    </source>
</evidence>
<keyword evidence="1" id="KW-0479">Metal-binding</keyword>
<proteinExistence type="predicted"/>
<dbReference type="Gene3D" id="1.10.150.240">
    <property type="entry name" value="Putative phosphatase, domain 2"/>
    <property type="match status" value="1"/>
</dbReference>
<accession>A0ABT1G6M4</accession>
<dbReference type="InterPro" id="IPR023198">
    <property type="entry name" value="PGP-like_dom2"/>
</dbReference>
<dbReference type="PANTHER" id="PTHR43434:SF23">
    <property type="entry name" value="PHOSPHOGLYCOLATE PHOSPHATASE"/>
    <property type="match status" value="1"/>
</dbReference>
<evidence type="ECO:0000313" key="6">
    <source>
        <dbReference type="Proteomes" id="UP001523550"/>
    </source>
</evidence>
<dbReference type="Pfam" id="PF13419">
    <property type="entry name" value="HAD_2"/>
    <property type="match status" value="1"/>
</dbReference>
<dbReference type="PANTHER" id="PTHR43434">
    <property type="entry name" value="PHOSPHOGLYCOLATE PHOSPHATASE"/>
    <property type="match status" value="1"/>
</dbReference>
<dbReference type="NCBIfam" id="TIGR01549">
    <property type="entry name" value="HAD-SF-IA-v1"/>
    <property type="match status" value="1"/>
</dbReference>
<dbReference type="InterPro" id="IPR041492">
    <property type="entry name" value="HAD_2"/>
</dbReference>
<keyword evidence="2 5" id="KW-0378">Hydrolase</keyword>
<gene>
    <name evidence="5" type="ORF">J2T60_000904</name>
</gene>
<keyword evidence="3" id="KW-0460">Magnesium</keyword>
<name>A0ABT1G6M4_9GAMM</name>
<evidence type="ECO:0000256" key="4">
    <source>
        <dbReference type="ARBA" id="ARBA00023277"/>
    </source>
</evidence>
<sequence length="230" mass="24456">MSICALLLDLDGTLADTAPDLGGALNEIRAQRGYPALAAEVIRPVASNGARGLLKVGFDLAPEHPDYEDLREALLAAYIQRIAQKTRLFDGMAKLLKQLQDRDVVWGVVTNKPAWLTDPLMEALAVNPAAACIVSGDTVSRSKPHPEPLLHAATIIGCQPQECIYVGDAPRDIQAAQAAGMVPLAAAWGYLPPAPPIEGWGAMEVIPDPAALSDWLLARLADHDKTMSAS</sequence>
<dbReference type="InterPro" id="IPR036412">
    <property type="entry name" value="HAD-like_sf"/>
</dbReference>
<dbReference type="InterPro" id="IPR006439">
    <property type="entry name" value="HAD-SF_hydro_IA"/>
</dbReference>
<protein>
    <submittedName>
        <fullName evidence="5">Phosphoglycolate phosphatase</fullName>
        <ecNumber evidence="5">3.1.3.18</ecNumber>
    </submittedName>
</protein>
<comment type="caution">
    <text evidence="5">The sequence shown here is derived from an EMBL/GenBank/DDBJ whole genome shotgun (WGS) entry which is preliminary data.</text>
</comment>
<reference evidence="5 6" key="1">
    <citation type="submission" date="2022-03" db="EMBL/GenBank/DDBJ databases">
        <title>Genomic Encyclopedia of Type Strains, Phase III (KMG-III): the genomes of soil and plant-associated and newly described type strains.</title>
        <authorList>
            <person name="Whitman W."/>
        </authorList>
    </citation>
    <scope>NUCLEOTIDE SEQUENCE [LARGE SCALE GENOMIC DNA]</scope>
    <source>
        <strain evidence="5 6">BSker1</strain>
    </source>
</reference>
<dbReference type="Gene3D" id="3.40.50.1000">
    <property type="entry name" value="HAD superfamily/HAD-like"/>
    <property type="match status" value="1"/>
</dbReference>
<evidence type="ECO:0000313" key="5">
    <source>
        <dbReference type="EMBL" id="MCP1726939.1"/>
    </source>
</evidence>
<dbReference type="InterPro" id="IPR050155">
    <property type="entry name" value="HAD-like_hydrolase_sf"/>
</dbReference>
<evidence type="ECO:0000256" key="3">
    <source>
        <dbReference type="ARBA" id="ARBA00022842"/>
    </source>
</evidence>
<dbReference type="SFLD" id="SFLDS00003">
    <property type="entry name" value="Haloacid_Dehalogenase"/>
    <property type="match status" value="1"/>
</dbReference>
<keyword evidence="4" id="KW-0119">Carbohydrate metabolism</keyword>
<dbReference type="InterPro" id="IPR023214">
    <property type="entry name" value="HAD_sf"/>
</dbReference>
<dbReference type="SFLD" id="SFLDG01129">
    <property type="entry name" value="C1.5:_HAD__Beta-PGM__Phosphata"/>
    <property type="match status" value="1"/>
</dbReference>
<dbReference type="GO" id="GO:0008967">
    <property type="term" value="F:phosphoglycolate phosphatase activity"/>
    <property type="evidence" value="ECO:0007669"/>
    <property type="project" value="UniProtKB-EC"/>
</dbReference>
<dbReference type="EMBL" id="JALJYF010000001">
    <property type="protein sequence ID" value="MCP1726939.1"/>
    <property type="molecule type" value="Genomic_DNA"/>
</dbReference>
<organism evidence="5 6">
    <name type="scientific">Natronospira proteinivora</name>
    <dbReference type="NCBI Taxonomy" id="1807133"/>
    <lineage>
        <taxon>Bacteria</taxon>
        <taxon>Pseudomonadati</taxon>
        <taxon>Pseudomonadota</taxon>
        <taxon>Gammaproteobacteria</taxon>
        <taxon>Natronospirales</taxon>
        <taxon>Natronospiraceae</taxon>
        <taxon>Natronospira</taxon>
    </lineage>
</organism>
<dbReference type="SUPFAM" id="SSF56784">
    <property type="entry name" value="HAD-like"/>
    <property type="match status" value="1"/>
</dbReference>
<dbReference type="EC" id="3.1.3.18" evidence="5"/>
<dbReference type="RefSeq" id="WP_253446021.1">
    <property type="nucleotide sequence ID" value="NZ_JALJYF010000001.1"/>
</dbReference>
<dbReference type="Proteomes" id="UP001523550">
    <property type="component" value="Unassembled WGS sequence"/>
</dbReference>
<keyword evidence="6" id="KW-1185">Reference proteome</keyword>
<evidence type="ECO:0000256" key="1">
    <source>
        <dbReference type="ARBA" id="ARBA00022723"/>
    </source>
</evidence>
<dbReference type="NCBIfam" id="TIGR01509">
    <property type="entry name" value="HAD-SF-IA-v3"/>
    <property type="match status" value="1"/>
</dbReference>